<protein>
    <submittedName>
        <fullName evidence="3">ATP-grasp domain-containing protein</fullName>
    </submittedName>
</protein>
<dbReference type="EMBL" id="JAUJWV010000001">
    <property type="protein sequence ID" value="MDN7241576.1"/>
    <property type="molecule type" value="Genomic_DNA"/>
</dbReference>
<feature type="domain" description="ATP-grasp" evidence="2">
    <location>
        <begin position="117"/>
        <end position="293"/>
    </location>
</feature>
<dbReference type="Proteomes" id="UP001172055">
    <property type="component" value="Unassembled WGS sequence"/>
</dbReference>
<dbReference type="Pfam" id="PF02655">
    <property type="entry name" value="ATP-grasp_3"/>
    <property type="match status" value="1"/>
</dbReference>
<dbReference type="Pfam" id="PF21360">
    <property type="entry name" value="PylC-like_N"/>
    <property type="match status" value="1"/>
</dbReference>
<reference evidence="3 4" key="1">
    <citation type="submission" date="2023-06" db="EMBL/GenBank/DDBJ databases">
        <title>Novel species in genus Planococcus.</title>
        <authorList>
            <person name="Ning S."/>
        </authorList>
    </citation>
    <scope>NUCLEOTIDE SEQUENCE [LARGE SCALE GENOMIC DNA]</scope>
    <source>
        <strain evidence="3 4">N028</strain>
    </source>
</reference>
<dbReference type="SUPFAM" id="SSF56059">
    <property type="entry name" value="Glutathione synthetase ATP-binding domain-like"/>
    <property type="match status" value="1"/>
</dbReference>
<dbReference type="Gene3D" id="3.40.50.20">
    <property type="match status" value="1"/>
</dbReference>
<keyword evidence="1" id="KW-0547">Nucleotide-binding</keyword>
<keyword evidence="1" id="KW-0067">ATP-binding</keyword>
<dbReference type="InterPro" id="IPR011761">
    <property type="entry name" value="ATP-grasp"/>
</dbReference>
<organism evidence="3 4">
    <name type="scientific">Planococcus shixiaomingii</name>
    <dbReference type="NCBI Taxonomy" id="3058393"/>
    <lineage>
        <taxon>Bacteria</taxon>
        <taxon>Bacillati</taxon>
        <taxon>Bacillota</taxon>
        <taxon>Bacilli</taxon>
        <taxon>Bacillales</taxon>
        <taxon>Caryophanaceae</taxon>
        <taxon>Planococcus</taxon>
    </lineage>
</organism>
<keyword evidence="4" id="KW-1185">Reference proteome</keyword>
<dbReference type="InterPro" id="IPR013815">
    <property type="entry name" value="ATP_grasp_subdomain_1"/>
</dbReference>
<sequence>MNILVLSAGRRVKVVQYFSKELAKSNGLVFACDMDVFAPAVYFSEKFFKVSNINDEHYVDEILKICLDHKIDALLSMIDPELELIAKNQKRFESHGIIPIVSPLPMVELSFDKYAMHRFLIEHGLPSVPTFNGLAQVGIAIGKGEVNFPLISKPLTGSASLGIATIHDECEFKNFRESPMLRVYQPFFKDKEFGVDAYIDLLTGELVNLFIKEKISMRAGETDKSISVYNEEIVAIVEKLVSETDFKGPIDIDIFEHDGEFFISEINPRFGGGYPHAYACGMNFPSYIINNLNGIPNESYNGFTYKEGKIMIKFDDLILL</sequence>
<dbReference type="Gene3D" id="3.30.470.20">
    <property type="entry name" value="ATP-grasp fold, B domain"/>
    <property type="match status" value="1"/>
</dbReference>
<dbReference type="PROSITE" id="PS50975">
    <property type="entry name" value="ATP_GRASP"/>
    <property type="match status" value="1"/>
</dbReference>
<dbReference type="NCBIfam" id="NF009406">
    <property type="entry name" value="PRK12767.1-5"/>
    <property type="match status" value="1"/>
</dbReference>
<evidence type="ECO:0000313" key="4">
    <source>
        <dbReference type="Proteomes" id="UP001172055"/>
    </source>
</evidence>
<accession>A0ABT8N103</accession>
<dbReference type="InterPro" id="IPR048764">
    <property type="entry name" value="PylC_N"/>
</dbReference>
<evidence type="ECO:0000259" key="2">
    <source>
        <dbReference type="PROSITE" id="PS50975"/>
    </source>
</evidence>
<gene>
    <name evidence="3" type="ORF">QWY14_07215</name>
</gene>
<dbReference type="Gene3D" id="3.30.1490.20">
    <property type="entry name" value="ATP-grasp fold, A domain"/>
    <property type="match status" value="1"/>
</dbReference>
<dbReference type="InterPro" id="IPR003806">
    <property type="entry name" value="ATP-grasp_PylC-type"/>
</dbReference>
<proteinExistence type="predicted"/>
<name>A0ABT8N103_9BACL</name>
<evidence type="ECO:0000256" key="1">
    <source>
        <dbReference type="PROSITE-ProRule" id="PRU00409"/>
    </source>
</evidence>
<dbReference type="RefSeq" id="WP_301723165.1">
    <property type="nucleotide sequence ID" value="NZ_JAUJWV010000001.1"/>
</dbReference>
<evidence type="ECO:0000313" key="3">
    <source>
        <dbReference type="EMBL" id="MDN7241576.1"/>
    </source>
</evidence>
<comment type="caution">
    <text evidence="3">The sequence shown here is derived from an EMBL/GenBank/DDBJ whole genome shotgun (WGS) entry which is preliminary data.</text>
</comment>